<evidence type="ECO:0000256" key="5">
    <source>
        <dbReference type="ARBA" id="ARBA00022553"/>
    </source>
</evidence>
<dbReference type="Pfam" id="PF00512">
    <property type="entry name" value="HisKA"/>
    <property type="match status" value="1"/>
</dbReference>
<dbReference type="Gene3D" id="3.40.50.2300">
    <property type="match status" value="1"/>
</dbReference>
<dbReference type="Pfam" id="PF00072">
    <property type="entry name" value="Response_reg"/>
    <property type="match status" value="1"/>
</dbReference>
<dbReference type="SUPFAM" id="SSF55874">
    <property type="entry name" value="ATPase domain of HSP90 chaperone/DNA topoisomerase II/histidine kinase"/>
    <property type="match status" value="1"/>
</dbReference>
<dbReference type="InterPro" id="IPR000014">
    <property type="entry name" value="PAS"/>
</dbReference>
<keyword evidence="6" id="KW-0808">Transferase</keyword>
<feature type="domain" description="Response regulatory" evidence="14">
    <location>
        <begin position="1"/>
        <end position="67"/>
    </location>
</feature>
<dbReference type="CDD" id="cd00082">
    <property type="entry name" value="HisKA"/>
    <property type="match status" value="1"/>
</dbReference>
<organism evidence="17 18">
    <name type="scientific">Salinibacter ruber</name>
    <dbReference type="NCBI Taxonomy" id="146919"/>
    <lineage>
        <taxon>Bacteria</taxon>
        <taxon>Pseudomonadati</taxon>
        <taxon>Rhodothermota</taxon>
        <taxon>Rhodothermia</taxon>
        <taxon>Rhodothermales</taxon>
        <taxon>Salinibacteraceae</taxon>
        <taxon>Salinibacter</taxon>
    </lineage>
</organism>
<dbReference type="SUPFAM" id="SSF55785">
    <property type="entry name" value="PYP-like sensor domain (PAS domain)"/>
    <property type="match status" value="2"/>
</dbReference>
<keyword evidence="8" id="KW-0418">Kinase</keyword>
<dbReference type="InterPro" id="IPR000700">
    <property type="entry name" value="PAS-assoc_C"/>
</dbReference>
<dbReference type="CDD" id="cd00130">
    <property type="entry name" value="PAS"/>
    <property type="match status" value="2"/>
</dbReference>
<gene>
    <name evidence="17" type="ORF">GGP82_003347</name>
</gene>
<evidence type="ECO:0000256" key="3">
    <source>
        <dbReference type="ARBA" id="ARBA00012438"/>
    </source>
</evidence>
<dbReference type="Pfam" id="PF02518">
    <property type="entry name" value="HATPase_c"/>
    <property type="match status" value="1"/>
</dbReference>
<keyword evidence="7" id="KW-0547">Nucleotide-binding</keyword>
<dbReference type="InterPro" id="IPR036097">
    <property type="entry name" value="HisK_dim/P_sf"/>
</dbReference>
<accession>A0A9X2U4M0</accession>
<dbReference type="PROSITE" id="PS50109">
    <property type="entry name" value="HIS_KIN"/>
    <property type="match status" value="1"/>
</dbReference>
<dbReference type="InterPro" id="IPR001789">
    <property type="entry name" value="Sig_transdc_resp-reg_receiver"/>
</dbReference>
<dbReference type="InterPro" id="IPR005467">
    <property type="entry name" value="His_kinase_dom"/>
</dbReference>
<dbReference type="PRINTS" id="PR00344">
    <property type="entry name" value="BCTRLSENSOR"/>
</dbReference>
<dbReference type="PANTHER" id="PTHR43711:SF26">
    <property type="entry name" value="SENSOR HISTIDINE KINASE RCSC"/>
    <property type="match status" value="1"/>
</dbReference>
<evidence type="ECO:0000259" key="16">
    <source>
        <dbReference type="PROSITE" id="PS50113"/>
    </source>
</evidence>
<evidence type="ECO:0000313" key="17">
    <source>
        <dbReference type="EMBL" id="MCS3866764.1"/>
    </source>
</evidence>
<feature type="domain" description="PAC" evidence="16">
    <location>
        <begin position="276"/>
        <end position="328"/>
    </location>
</feature>
<reference evidence="17" key="1">
    <citation type="submission" date="2022-08" db="EMBL/GenBank/DDBJ databases">
        <title>Genomic Encyclopedia of Type Strains, Phase V (KMG-V): Genome sequencing to study the core and pangenomes of soil and plant-associated prokaryotes.</title>
        <authorList>
            <person name="Whitman W."/>
        </authorList>
    </citation>
    <scope>NUCLEOTIDE SEQUENCE</scope>
    <source>
        <strain evidence="17">SP2016B</strain>
    </source>
</reference>
<dbReference type="InterPro" id="IPR003594">
    <property type="entry name" value="HATPase_dom"/>
</dbReference>
<dbReference type="InterPro" id="IPR011006">
    <property type="entry name" value="CheY-like_superfamily"/>
</dbReference>
<feature type="domain" description="PAC" evidence="16">
    <location>
        <begin position="148"/>
        <end position="200"/>
    </location>
</feature>
<sequence>MDLGLPDSDGIETVKAAVAAAPTVPIVVLTGRDDLQAALKAQEAGAMEYLQKEELTPALVGRTLRWSVQRRGMQAKLQQRDAWIRSITERLSAGVFRAGPTGRIEYANEALAEMLGAGQADQLIGKDLTGFYADPTDRGRILAKEGASKVEIEFGGRGGSVFVGLLSVTVAYDENGAVVHYDGTVTDITGRIRRKKQLRMLSEAVEQAAESVIITEARPLNEPGPQIQYVNSAYEEMTGYSEAEMIGETPRVLQGPETDRDVLDSLREALEAGEKWQGETTNYRKDGEPYRVQWNVAPVRGKDGEIEHWVSVQRDVTEQKEREQELVEAKREAQRMNQLKSAFLANMSHEIRTPLTSILGFAEAIGEEAGSAGEPEEIDLAALRRFSSLIERSGHRLMSTLTGVLNLSKLQAGEMNLDLKPVDLAAEAEEVARELRPRAEKNGIELKAETEDGPVWARADAGGLQIALRNLLSNAIKYTEEGEVRVHARRAENMAAVEVEDTGIGMDSETAQELFEAFKQASEGVGREYEGTGLGLTVTKEVLDQMGGSIEVETEKGEGSRFTVRLPVAGQAEGA</sequence>
<dbReference type="NCBIfam" id="TIGR00229">
    <property type="entry name" value="sensory_box"/>
    <property type="match status" value="2"/>
</dbReference>
<evidence type="ECO:0000313" key="18">
    <source>
        <dbReference type="Proteomes" id="UP001155034"/>
    </source>
</evidence>
<dbReference type="InterPro" id="IPR050736">
    <property type="entry name" value="Sensor_HK_Regulatory"/>
</dbReference>
<dbReference type="GO" id="GO:0005524">
    <property type="term" value="F:ATP binding"/>
    <property type="evidence" value="ECO:0007669"/>
    <property type="project" value="UniProtKB-KW"/>
</dbReference>
<evidence type="ECO:0000259" key="15">
    <source>
        <dbReference type="PROSITE" id="PS50112"/>
    </source>
</evidence>
<dbReference type="PROSITE" id="PS50113">
    <property type="entry name" value="PAC"/>
    <property type="match status" value="2"/>
</dbReference>
<dbReference type="CDD" id="cd16922">
    <property type="entry name" value="HATPase_EvgS-ArcB-TorS-like"/>
    <property type="match status" value="1"/>
</dbReference>
<dbReference type="GO" id="GO:0000155">
    <property type="term" value="F:phosphorelay sensor kinase activity"/>
    <property type="evidence" value="ECO:0007669"/>
    <property type="project" value="InterPro"/>
</dbReference>
<dbReference type="PROSITE" id="PS50112">
    <property type="entry name" value="PAS"/>
    <property type="match status" value="2"/>
</dbReference>
<evidence type="ECO:0000256" key="10">
    <source>
        <dbReference type="ARBA" id="ARBA00023012"/>
    </source>
</evidence>
<dbReference type="InterPro" id="IPR001610">
    <property type="entry name" value="PAC"/>
</dbReference>
<keyword evidence="4" id="KW-1003">Cell membrane</keyword>
<comment type="catalytic activity">
    <reaction evidence="1">
        <text>ATP + protein L-histidine = ADP + protein N-phospho-L-histidine.</text>
        <dbReference type="EC" id="2.7.13.3"/>
    </reaction>
</comment>
<evidence type="ECO:0000256" key="8">
    <source>
        <dbReference type="ARBA" id="ARBA00022777"/>
    </source>
</evidence>
<dbReference type="PROSITE" id="PS50110">
    <property type="entry name" value="RESPONSE_REGULATORY"/>
    <property type="match status" value="1"/>
</dbReference>
<protein>
    <recommendedName>
        <fullName evidence="3">histidine kinase</fullName>
        <ecNumber evidence="3">2.7.13.3</ecNumber>
    </recommendedName>
</protein>
<dbReference type="Gene3D" id="3.30.450.20">
    <property type="entry name" value="PAS domain"/>
    <property type="match status" value="2"/>
</dbReference>
<keyword evidence="11" id="KW-0472">Membrane</keyword>
<name>A0A9X2U4M0_9BACT</name>
<dbReference type="InterPro" id="IPR036890">
    <property type="entry name" value="HATPase_C_sf"/>
</dbReference>
<evidence type="ECO:0000256" key="7">
    <source>
        <dbReference type="ARBA" id="ARBA00022741"/>
    </source>
</evidence>
<feature type="domain" description="PAS" evidence="15">
    <location>
        <begin position="197"/>
        <end position="273"/>
    </location>
</feature>
<feature type="modified residue" description="4-aspartylphosphate" evidence="12">
    <location>
        <position position="2"/>
    </location>
</feature>
<dbReference type="PANTHER" id="PTHR43711">
    <property type="entry name" value="TWO-COMPONENT HISTIDINE KINASE"/>
    <property type="match status" value="1"/>
</dbReference>
<dbReference type="FunFam" id="3.30.565.10:FF:000023">
    <property type="entry name" value="PAS domain-containing sensor histidine kinase"/>
    <property type="match status" value="1"/>
</dbReference>
<evidence type="ECO:0000256" key="2">
    <source>
        <dbReference type="ARBA" id="ARBA00004236"/>
    </source>
</evidence>
<dbReference type="EMBL" id="JANTYZ010000020">
    <property type="protein sequence ID" value="MCS3866764.1"/>
    <property type="molecule type" value="Genomic_DNA"/>
</dbReference>
<dbReference type="SMART" id="SM00387">
    <property type="entry name" value="HATPase_c"/>
    <property type="match status" value="1"/>
</dbReference>
<feature type="domain" description="PAS" evidence="15">
    <location>
        <begin position="80"/>
        <end position="116"/>
    </location>
</feature>
<evidence type="ECO:0000256" key="11">
    <source>
        <dbReference type="ARBA" id="ARBA00023136"/>
    </source>
</evidence>
<dbReference type="Proteomes" id="UP001155034">
    <property type="component" value="Unassembled WGS sequence"/>
</dbReference>
<keyword evidence="9" id="KW-0067">ATP-binding</keyword>
<comment type="caution">
    <text evidence="17">The sequence shown here is derived from an EMBL/GenBank/DDBJ whole genome shotgun (WGS) entry which is preliminary data.</text>
</comment>
<comment type="subcellular location">
    <subcellularLocation>
        <location evidence="2">Cell membrane</location>
    </subcellularLocation>
</comment>
<dbReference type="SMART" id="SM00086">
    <property type="entry name" value="PAC"/>
    <property type="match status" value="2"/>
</dbReference>
<dbReference type="EC" id="2.7.13.3" evidence="3"/>
<dbReference type="SMART" id="SM00091">
    <property type="entry name" value="PAS"/>
    <property type="match status" value="2"/>
</dbReference>
<proteinExistence type="predicted"/>
<dbReference type="AlphaFoldDB" id="A0A9X2U4M0"/>
<keyword evidence="5 12" id="KW-0597">Phosphoprotein</keyword>
<dbReference type="SUPFAM" id="SSF47384">
    <property type="entry name" value="Homodimeric domain of signal transducing histidine kinase"/>
    <property type="match status" value="1"/>
</dbReference>
<evidence type="ECO:0000259" key="14">
    <source>
        <dbReference type="PROSITE" id="PS50110"/>
    </source>
</evidence>
<evidence type="ECO:0000256" key="4">
    <source>
        <dbReference type="ARBA" id="ARBA00022475"/>
    </source>
</evidence>
<dbReference type="InterPro" id="IPR004358">
    <property type="entry name" value="Sig_transdc_His_kin-like_C"/>
</dbReference>
<dbReference type="InterPro" id="IPR003661">
    <property type="entry name" value="HisK_dim/P_dom"/>
</dbReference>
<dbReference type="GO" id="GO:0005886">
    <property type="term" value="C:plasma membrane"/>
    <property type="evidence" value="ECO:0007669"/>
    <property type="project" value="UniProtKB-SubCell"/>
</dbReference>
<dbReference type="SUPFAM" id="SSF52172">
    <property type="entry name" value="CheY-like"/>
    <property type="match status" value="1"/>
</dbReference>
<evidence type="ECO:0000256" key="9">
    <source>
        <dbReference type="ARBA" id="ARBA00022840"/>
    </source>
</evidence>
<evidence type="ECO:0000256" key="12">
    <source>
        <dbReference type="PROSITE-ProRule" id="PRU00169"/>
    </source>
</evidence>
<evidence type="ECO:0000256" key="6">
    <source>
        <dbReference type="ARBA" id="ARBA00022679"/>
    </source>
</evidence>
<evidence type="ECO:0000256" key="1">
    <source>
        <dbReference type="ARBA" id="ARBA00000085"/>
    </source>
</evidence>
<dbReference type="Gene3D" id="3.30.565.10">
    <property type="entry name" value="Histidine kinase-like ATPase, C-terminal domain"/>
    <property type="match status" value="1"/>
</dbReference>
<feature type="domain" description="Histidine kinase" evidence="13">
    <location>
        <begin position="346"/>
        <end position="570"/>
    </location>
</feature>
<keyword evidence="10" id="KW-0902">Two-component regulatory system</keyword>
<dbReference type="SMART" id="SM00388">
    <property type="entry name" value="HisKA"/>
    <property type="match status" value="1"/>
</dbReference>
<dbReference type="Gene3D" id="1.10.287.130">
    <property type="match status" value="1"/>
</dbReference>
<dbReference type="InterPro" id="IPR035965">
    <property type="entry name" value="PAS-like_dom_sf"/>
</dbReference>
<evidence type="ECO:0000259" key="13">
    <source>
        <dbReference type="PROSITE" id="PS50109"/>
    </source>
</evidence>
<dbReference type="Pfam" id="PF13426">
    <property type="entry name" value="PAS_9"/>
    <property type="match status" value="2"/>
</dbReference>